<dbReference type="Gene3D" id="1.10.10.10">
    <property type="entry name" value="Winged helix-like DNA-binding domain superfamily/Winged helix DNA-binding domain"/>
    <property type="match status" value="1"/>
</dbReference>
<dbReference type="EMBL" id="CP021983">
    <property type="protein sequence ID" value="ASC71132.1"/>
    <property type="molecule type" value="Genomic_DNA"/>
</dbReference>
<name>A0A1Z3HLD4_9CYAN</name>
<evidence type="ECO:0000313" key="1">
    <source>
        <dbReference type="EMBL" id="ASC71132.1"/>
    </source>
</evidence>
<proteinExistence type="predicted"/>
<organism evidence="1 2">
    <name type="scientific">Halomicronema hongdechloris C2206</name>
    <dbReference type="NCBI Taxonomy" id="1641165"/>
    <lineage>
        <taxon>Bacteria</taxon>
        <taxon>Bacillati</taxon>
        <taxon>Cyanobacteriota</taxon>
        <taxon>Cyanophyceae</taxon>
        <taxon>Nodosilineales</taxon>
        <taxon>Nodosilineaceae</taxon>
        <taxon>Halomicronema</taxon>
    </lineage>
</organism>
<reference evidence="1 2" key="1">
    <citation type="journal article" date="2016" name="Biochim. Biophys. Acta">
        <title>Characterization of red-shifted phycobilisomes isolated from the chlorophyll f-containing cyanobacterium Halomicronema hongdechloris.</title>
        <authorList>
            <person name="Li Y."/>
            <person name="Lin Y."/>
            <person name="Garvey C.J."/>
            <person name="Birch D."/>
            <person name="Corkery R.W."/>
            <person name="Loughlin P.C."/>
            <person name="Scheer H."/>
            <person name="Willows R.D."/>
            <person name="Chen M."/>
        </authorList>
    </citation>
    <scope>NUCLEOTIDE SEQUENCE [LARGE SCALE GENOMIC DNA]</scope>
    <source>
        <strain evidence="1 2">C2206</strain>
    </source>
</reference>
<dbReference type="AlphaFoldDB" id="A0A1Z3HLD4"/>
<dbReference type="Proteomes" id="UP000191901">
    <property type="component" value="Chromosome"/>
</dbReference>
<gene>
    <name evidence="1" type="ORF">XM38_020820</name>
</gene>
<dbReference type="InterPro" id="IPR036388">
    <property type="entry name" value="WH-like_DNA-bd_sf"/>
</dbReference>
<evidence type="ECO:0008006" key="3">
    <source>
        <dbReference type="Google" id="ProtNLM"/>
    </source>
</evidence>
<accession>A0A1Z3HLD4</accession>
<keyword evidence="2" id="KW-1185">Reference proteome</keyword>
<evidence type="ECO:0000313" key="2">
    <source>
        <dbReference type="Proteomes" id="UP000191901"/>
    </source>
</evidence>
<sequence length="206" mass="22798">MHVGTSIPHGFNHLVGECSDFCVTLGSGHGKSRVPGWSEPSLLNTSGKSPSLPCRGNAILNDQPTSPAAGSRAVGRILPPTPSLSQARARFPIRCQRAMIASSMVPKEQDSARQPLHMVISEQLRGHIESGKYEPGERLPSEFDAVTPLSTRAARRHASRFRRLRSACYRLPSAFLNHPLLIHRPLDRRQFSPTQGHQICRRQLYL</sequence>
<protein>
    <recommendedName>
        <fullName evidence="3">HTH gntR-type domain-containing protein</fullName>
    </recommendedName>
</protein>
<dbReference type="KEGG" id="hhg:XM38_020820"/>